<reference evidence="1 2" key="1">
    <citation type="submission" date="2016-08" db="EMBL/GenBank/DDBJ databases">
        <title>Genomes of anaerobic fungi encode conserved fungal cellulosomes for biomass hydrolysis.</title>
        <authorList>
            <consortium name="DOE Joint Genome Institute"/>
            <person name="Haitjema C.H."/>
            <person name="Gilmore S.P."/>
            <person name="Henske J.K."/>
            <person name="Solomon K.V."/>
            <person name="De Groot R."/>
            <person name="Kuo A."/>
            <person name="Mondo S.J."/>
            <person name="Salamov A.A."/>
            <person name="Labutti K."/>
            <person name="Zhao Z."/>
            <person name="Chiniquy J."/>
            <person name="Barry K."/>
            <person name="Brewer H.M."/>
            <person name="Purvine S.O."/>
            <person name="Wright A.T."/>
            <person name="Boxma B."/>
            <person name="Van Alen T."/>
            <person name="Hackstein J.H."/>
            <person name="Baker S.E."/>
            <person name="Grigoriev I.V."/>
            <person name="O'Malley M.A."/>
        </authorList>
    </citation>
    <scope>NUCLEOTIDE SEQUENCE [LARGE SCALE GENOMIC DNA]</scope>
    <source>
        <strain evidence="2">finn</strain>
    </source>
</reference>
<sequence length="49" mass="6190">MMRVAMNCILLIYHHYQPYFHQVFLYILNKKNDILYIIYVVLYHFIPFH</sequence>
<proteinExistence type="predicted"/>
<dbReference type="EMBL" id="MCFH01000004">
    <property type="protein sequence ID" value="ORX58379.1"/>
    <property type="molecule type" value="Genomic_DNA"/>
</dbReference>
<gene>
    <name evidence="1" type="ORF">BCR36DRAFT_457029</name>
</gene>
<comment type="caution">
    <text evidence="1">The sequence shown here is derived from an EMBL/GenBank/DDBJ whole genome shotgun (WGS) entry which is preliminary data.</text>
</comment>
<evidence type="ECO:0000313" key="2">
    <source>
        <dbReference type="Proteomes" id="UP000193719"/>
    </source>
</evidence>
<name>A0A1Y1VKU7_9FUNG</name>
<evidence type="ECO:0000313" key="1">
    <source>
        <dbReference type="EMBL" id="ORX58379.1"/>
    </source>
</evidence>
<dbReference type="AlphaFoldDB" id="A0A1Y1VKU7"/>
<dbReference type="Proteomes" id="UP000193719">
    <property type="component" value="Unassembled WGS sequence"/>
</dbReference>
<organism evidence="1 2">
    <name type="scientific">Piromyces finnis</name>
    <dbReference type="NCBI Taxonomy" id="1754191"/>
    <lineage>
        <taxon>Eukaryota</taxon>
        <taxon>Fungi</taxon>
        <taxon>Fungi incertae sedis</taxon>
        <taxon>Chytridiomycota</taxon>
        <taxon>Chytridiomycota incertae sedis</taxon>
        <taxon>Neocallimastigomycetes</taxon>
        <taxon>Neocallimastigales</taxon>
        <taxon>Neocallimastigaceae</taxon>
        <taxon>Piromyces</taxon>
    </lineage>
</organism>
<accession>A0A1Y1VKU7</accession>
<protein>
    <submittedName>
        <fullName evidence="1">Uncharacterized protein</fullName>
    </submittedName>
</protein>
<reference evidence="1 2" key="2">
    <citation type="submission" date="2016-08" db="EMBL/GenBank/DDBJ databases">
        <title>Pervasive Adenine N6-methylation of Active Genes in Fungi.</title>
        <authorList>
            <consortium name="DOE Joint Genome Institute"/>
            <person name="Mondo S.J."/>
            <person name="Dannebaum R.O."/>
            <person name="Kuo R.C."/>
            <person name="Labutti K."/>
            <person name="Haridas S."/>
            <person name="Kuo A."/>
            <person name="Salamov A."/>
            <person name="Ahrendt S.R."/>
            <person name="Lipzen A."/>
            <person name="Sullivan W."/>
            <person name="Andreopoulos W.B."/>
            <person name="Clum A."/>
            <person name="Lindquist E."/>
            <person name="Daum C."/>
            <person name="Ramamoorthy G.K."/>
            <person name="Gryganskyi A."/>
            <person name="Culley D."/>
            <person name="Magnuson J.K."/>
            <person name="James T.Y."/>
            <person name="O'Malley M.A."/>
            <person name="Stajich J.E."/>
            <person name="Spatafora J.W."/>
            <person name="Visel A."/>
            <person name="Grigoriev I.V."/>
        </authorList>
    </citation>
    <scope>NUCLEOTIDE SEQUENCE [LARGE SCALE GENOMIC DNA]</scope>
    <source>
        <strain evidence="2">finn</strain>
    </source>
</reference>
<keyword evidence="2" id="KW-1185">Reference proteome</keyword>